<feature type="compositionally biased region" description="Polar residues" evidence="2">
    <location>
        <begin position="857"/>
        <end position="878"/>
    </location>
</feature>
<dbReference type="InterPro" id="IPR000219">
    <property type="entry name" value="DH_dom"/>
</dbReference>
<organism evidence="4 5">
    <name type="scientific">Lineolata rhizophorae</name>
    <dbReference type="NCBI Taxonomy" id="578093"/>
    <lineage>
        <taxon>Eukaryota</taxon>
        <taxon>Fungi</taxon>
        <taxon>Dikarya</taxon>
        <taxon>Ascomycota</taxon>
        <taxon>Pezizomycotina</taxon>
        <taxon>Dothideomycetes</taxon>
        <taxon>Dothideomycetes incertae sedis</taxon>
        <taxon>Lineolatales</taxon>
        <taxon>Lineolataceae</taxon>
        <taxon>Lineolata</taxon>
    </lineage>
</organism>
<evidence type="ECO:0000313" key="4">
    <source>
        <dbReference type="EMBL" id="KAF2458880.1"/>
    </source>
</evidence>
<name>A0A6A6P4B4_9PEZI</name>
<protein>
    <recommendedName>
        <fullName evidence="3">DH domain-containing protein</fullName>
    </recommendedName>
</protein>
<dbReference type="InterPro" id="IPR035899">
    <property type="entry name" value="DBL_dom_sf"/>
</dbReference>
<keyword evidence="1" id="KW-0175">Coiled coil</keyword>
<gene>
    <name evidence="4" type="ORF">BDY21DRAFT_384812</name>
</gene>
<feature type="region of interest" description="Disordered" evidence="2">
    <location>
        <begin position="1459"/>
        <end position="1508"/>
    </location>
</feature>
<feature type="domain" description="DH" evidence="3">
    <location>
        <begin position="251"/>
        <end position="470"/>
    </location>
</feature>
<dbReference type="GO" id="GO:0005737">
    <property type="term" value="C:cytoplasm"/>
    <property type="evidence" value="ECO:0007669"/>
    <property type="project" value="TreeGrafter"/>
</dbReference>
<reference evidence="4" key="1">
    <citation type="journal article" date="2020" name="Stud. Mycol.">
        <title>101 Dothideomycetes genomes: a test case for predicting lifestyles and emergence of pathogens.</title>
        <authorList>
            <person name="Haridas S."/>
            <person name="Albert R."/>
            <person name="Binder M."/>
            <person name="Bloem J."/>
            <person name="Labutti K."/>
            <person name="Salamov A."/>
            <person name="Andreopoulos B."/>
            <person name="Baker S."/>
            <person name="Barry K."/>
            <person name="Bills G."/>
            <person name="Bluhm B."/>
            <person name="Cannon C."/>
            <person name="Castanera R."/>
            <person name="Culley D."/>
            <person name="Daum C."/>
            <person name="Ezra D."/>
            <person name="Gonzalez J."/>
            <person name="Henrissat B."/>
            <person name="Kuo A."/>
            <person name="Liang C."/>
            <person name="Lipzen A."/>
            <person name="Lutzoni F."/>
            <person name="Magnuson J."/>
            <person name="Mondo S."/>
            <person name="Nolan M."/>
            <person name="Ohm R."/>
            <person name="Pangilinan J."/>
            <person name="Park H.-J."/>
            <person name="Ramirez L."/>
            <person name="Alfaro M."/>
            <person name="Sun H."/>
            <person name="Tritt A."/>
            <person name="Yoshinaga Y."/>
            <person name="Zwiers L.-H."/>
            <person name="Turgeon B."/>
            <person name="Goodwin S."/>
            <person name="Spatafora J."/>
            <person name="Crous P."/>
            <person name="Grigoriev I."/>
        </authorList>
    </citation>
    <scope>NUCLEOTIDE SEQUENCE</scope>
    <source>
        <strain evidence="4">ATCC 16933</strain>
    </source>
</reference>
<feature type="region of interest" description="Disordered" evidence="2">
    <location>
        <begin position="1073"/>
        <end position="1105"/>
    </location>
</feature>
<dbReference type="InterPro" id="IPR051492">
    <property type="entry name" value="Dynamin-Rho_GEF"/>
</dbReference>
<dbReference type="PROSITE" id="PS50010">
    <property type="entry name" value="DH_2"/>
    <property type="match status" value="1"/>
</dbReference>
<proteinExistence type="predicted"/>
<dbReference type="GO" id="GO:0031991">
    <property type="term" value="P:regulation of actomyosin contractile ring contraction"/>
    <property type="evidence" value="ECO:0007669"/>
    <property type="project" value="TreeGrafter"/>
</dbReference>
<dbReference type="InterPro" id="IPR057454">
    <property type="entry name" value="Bud3_C"/>
</dbReference>
<feature type="compositionally biased region" description="Low complexity" evidence="2">
    <location>
        <begin position="1496"/>
        <end position="1508"/>
    </location>
</feature>
<feature type="coiled-coil region" evidence="1">
    <location>
        <begin position="1544"/>
        <end position="1571"/>
    </location>
</feature>
<dbReference type="PANTHER" id="PTHR22834:SF21">
    <property type="entry name" value="GUANYL NUCLEOTIDE EXCHANGE FACTOR, PUTATIVE (AFU_ORTHOLOGUE AFUA_5G11890)-RELATED"/>
    <property type="match status" value="1"/>
</dbReference>
<dbReference type="GO" id="GO:0032955">
    <property type="term" value="P:regulation of division septum assembly"/>
    <property type="evidence" value="ECO:0007669"/>
    <property type="project" value="TreeGrafter"/>
</dbReference>
<dbReference type="PANTHER" id="PTHR22834">
    <property type="entry name" value="NUCLEAR FUSION PROTEIN FUS2"/>
    <property type="match status" value="1"/>
</dbReference>
<accession>A0A6A6P4B4</accession>
<dbReference type="Proteomes" id="UP000799766">
    <property type="component" value="Unassembled WGS sequence"/>
</dbReference>
<feature type="compositionally biased region" description="Polar residues" evidence="2">
    <location>
        <begin position="1287"/>
        <end position="1303"/>
    </location>
</feature>
<keyword evidence="5" id="KW-1185">Reference proteome</keyword>
<feature type="region of interest" description="Disordered" evidence="2">
    <location>
        <begin position="824"/>
        <end position="889"/>
    </location>
</feature>
<feature type="region of interest" description="Disordered" evidence="2">
    <location>
        <begin position="1135"/>
        <end position="1446"/>
    </location>
</feature>
<dbReference type="SUPFAM" id="SSF48065">
    <property type="entry name" value="DBL homology domain (DH-domain)"/>
    <property type="match status" value="1"/>
</dbReference>
<dbReference type="EMBL" id="MU001676">
    <property type="protein sequence ID" value="KAF2458880.1"/>
    <property type="molecule type" value="Genomic_DNA"/>
</dbReference>
<evidence type="ECO:0000256" key="1">
    <source>
        <dbReference type="SAM" id="Coils"/>
    </source>
</evidence>
<dbReference type="SMART" id="SM00325">
    <property type="entry name" value="RhoGEF"/>
    <property type="match status" value="1"/>
</dbReference>
<feature type="compositionally biased region" description="Low complexity" evidence="2">
    <location>
        <begin position="1267"/>
        <end position="1278"/>
    </location>
</feature>
<evidence type="ECO:0000313" key="5">
    <source>
        <dbReference type="Proteomes" id="UP000799766"/>
    </source>
</evidence>
<feature type="compositionally biased region" description="Basic and acidic residues" evidence="2">
    <location>
        <begin position="1175"/>
        <end position="1194"/>
    </location>
</feature>
<feature type="compositionally biased region" description="Polar residues" evidence="2">
    <location>
        <begin position="1095"/>
        <end position="1105"/>
    </location>
</feature>
<evidence type="ECO:0000256" key="2">
    <source>
        <dbReference type="SAM" id="MobiDB-lite"/>
    </source>
</evidence>
<feature type="compositionally biased region" description="Polar residues" evidence="2">
    <location>
        <begin position="1075"/>
        <end position="1088"/>
    </location>
</feature>
<dbReference type="Gene3D" id="1.20.900.10">
    <property type="entry name" value="Dbl homology (DH) domain"/>
    <property type="match status" value="1"/>
</dbReference>
<dbReference type="GO" id="GO:0005085">
    <property type="term" value="F:guanyl-nucleotide exchange factor activity"/>
    <property type="evidence" value="ECO:0007669"/>
    <property type="project" value="InterPro"/>
</dbReference>
<feature type="coiled-coil region" evidence="1">
    <location>
        <begin position="1609"/>
        <end position="1636"/>
    </location>
</feature>
<evidence type="ECO:0000259" key="3">
    <source>
        <dbReference type="PROSITE" id="PS50010"/>
    </source>
</evidence>
<sequence>MVLISPPPPSLASSNLLLFYTTDSLLSATPLLIFYGPSATATFTATNSRIQTHVLSPAGLTSYPRLTVAPGSPLYAAVERLPREHQADEVCRGLAFSLFKFFAELPEHVRVAWERQLGSYAGRMPNAPAPFSDAHAAILAGRMQRVENVDEVVADVRSALAAQSLAWLDVDVVLPPGVMREVDRSRSSAGSDDLGDDPERAALRERYGEYASVARLFGEATFIPTSRLKRAPSKPTQLNRGSIFGRKHKEDVRLQMNELVDTEESYVAKLEDLLRKVADDFRQKAKRKSAQSSSPGEEALKELFPHSLDQILEVNGGFLEALKNTVDETVDEAIADIEKSFDDPDAARYDLQHSSQQPDVTGSVALGKCLLEWFPRFAECYADYIHRHSNFSHWLKMFTKETTSSFAKRVHETGEQRLMSMLIEPVQRLPRYNLYIDSIVRSLPTRHPAIKPLLRARDVISDICSRDSDAMSKSSEVDRFRALVSGWPAHFRPVGRFISAVDVMELQPPYRLDAEDQGRRSGILLLFADHVVYLRKQSANAKNARALVAELDNPKLSAQLAIREQIRPRTPGTDLEFYQDMELSGVNVSEIDSGEVIQLIESKSSSGKRPSSRDGKSTSGIRKARVFHFTGTYEGRAARWIEEFTKARVEGRFSEQERESHKWEVRSVSGDLSLFSAIWEDYTDEDGCGTPPAGRGPPAPFRIAVDPAQEDGGDFQAGQDGLEAVACLTSIGEGFFRLEINGLDGYSTRDHVTAGEFMPVLTKRLSNLLQMRCQIRYPTMTATLLQRNYQILVSLHVRLEGSETLEAKADKIARSQSPAKIFSNLFGGSSKDSATPKRLHGRSAASSLEDIPRMAPPTSNSRPQSRSGDPQRSESQLKGTIGKNAGHEASNHLGKLEETLSSYVLALHARKGNVVGRTLLARSSANELSVNELYNSLLEDPRNHQLAAQVTVDVLFAAFEKFLNIAWRDNMGLVLTPELMTDIQAKSDSLFQPDFEEYFHTIALGDMSPQNQRALRAIVKLLADLLDGTGNDGDRGIMTASFAEMLAPATNPHNFISVLDRFVEDIEALFGEPGTGSSAQGSMTSESTHAAHASKTGSVGSNNSSFRKRFGIPGLNRENSKSDFESKVGAVWRTLSKGGHGHGHRSGGDTSQPASISKAASHSTSAQPPSLSRSKSTDVDARLSPKRPVSRDRPTVLGTFPWEDQPSPATPSLGRPPSSGRTNSHLGTIGEANEAPRPPPRKKRRSSLSDLKSLQQFASASGTPEWATPTATPGASPAKSNLGGTPARQSSAEPRTPTSSNSPLKRPTNIPSPVRGYSPVRDSLKENTPLSPTKLQPHEGSPGKPRGGSIDRTGGYHSPGKRWPDSVSAIPTLKPTPGTGGGLSERPTAGNSTKLPQPPSFEKGGAGDKTPARSSSSSPTKKLRMQSPQKLRERLQNEQKAINNAHAALQAELSKIGEEISSAAPNSGAGTPSGGSRRVRPPLASGTGSLSRGMTAAAAASGASPGDHAALAARVTALESKLPALASDLSARNTAIAADVASSLQVSESRARRLDELYREANAENEALYARFNEELVKVARGAVKGGGGGGAGGGAGTADVQELLGRRWKEMEEEVGRLKRENGRLKREVVGLRAQLKD</sequence>
<dbReference type="Pfam" id="PF00621">
    <property type="entry name" value="RhoGEF"/>
    <property type="match status" value="1"/>
</dbReference>
<dbReference type="Pfam" id="PF25351">
    <property type="entry name" value="PH_BUD3_C"/>
    <property type="match status" value="1"/>
</dbReference>
<feature type="compositionally biased region" description="Polar residues" evidence="2">
    <location>
        <begin position="1149"/>
        <end position="1174"/>
    </location>
</feature>
<dbReference type="OrthoDB" id="4066896at2759"/>